<accession>A0A022R7R4</accession>
<dbReference type="PANTHER" id="PTHR34458">
    <property type="entry name" value="POLLEN OLE E 1 ALLERGEN AND EXTENSIN FAMILY PROTEIN-RELATED"/>
    <property type="match status" value="1"/>
</dbReference>
<proteinExistence type="predicted"/>
<gene>
    <name evidence="2" type="ORF">MIMGU_mgv1a015598mg</name>
</gene>
<evidence type="ECO:0000313" key="2">
    <source>
        <dbReference type="EMBL" id="EYU36049.1"/>
    </source>
</evidence>
<evidence type="ECO:0008006" key="4">
    <source>
        <dbReference type="Google" id="ProtNLM"/>
    </source>
</evidence>
<feature type="signal peptide" evidence="1">
    <location>
        <begin position="1"/>
        <end position="22"/>
    </location>
</feature>
<keyword evidence="3" id="KW-1185">Reference proteome</keyword>
<dbReference type="EMBL" id="KI630592">
    <property type="protein sequence ID" value="EYU36049.1"/>
    <property type="molecule type" value="Genomic_DNA"/>
</dbReference>
<dbReference type="PhylomeDB" id="A0A022R7R4"/>
<reference evidence="2 3" key="1">
    <citation type="journal article" date="2013" name="Proc. Natl. Acad. Sci. U.S.A.">
        <title>Fine-scale variation in meiotic recombination in Mimulus inferred from population shotgun sequencing.</title>
        <authorList>
            <person name="Hellsten U."/>
            <person name="Wright K.M."/>
            <person name="Jenkins J."/>
            <person name="Shu S."/>
            <person name="Yuan Y."/>
            <person name="Wessler S.R."/>
            <person name="Schmutz J."/>
            <person name="Willis J.H."/>
            <person name="Rokhsar D.S."/>
        </authorList>
    </citation>
    <scope>NUCLEOTIDE SEQUENCE [LARGE SCALE GENOMIC DNA]</scope>
    <source>
        <strain evidence="3">cv. DUN x IM62</strain>
    </source>
</reference>
<dbReference type="PANTHER" id="PTHR34458:SF5">
    <property type="entry name" value="POLLEN OLE E 1 ALLERGEN AND EXTENSIN FAMILY PROTEIN"/>
    <property type="match status" value="1"/>
</dbReference>
<organism evidence="2 3">
    <name type="scientific">Erythranthe guttata</name>
    <name type="common">Yellow monkey flower</name>
    <name type="synonym">Mimulus guttatus</name>
    <dbReference type="NCBI Taxonomy" id="4155"/>
    <lineage>
        <taxon>Eukaryota</taxon>
        <taxon>Viridiplantae</taxon>
        <taxon>Streptophyta</taxon>
        <taxon>Embryophyta</taxon>
        <taxon>Tracheophyta</taxon>
        <taxon>Spermatophyta</taxon>
        <taxon>Magnoliopsida</taxon>
        <taxon>eudicotyledons</taxon>
        <taxon>Gunneridae</taxon>
        <taxon>Pentapetalae</taxon>
        <taxon>asterids</taxon>
        <taxon>lamiids</taxon>
        <taxon>Lamiales</taxon>
        <taxon>Phrymaceae</taxon>
        <taxon>Erythranthe</taxon>
    </lineage>
</organism>
<dbReference type="Proteomes" id="UP000030748">
    <property type="component" value="Unassembled WGS sequence"/>
</dbReference>
<dbReference type="InterPro" id="IPR040404">
    <property type="entry name" value="Phylloplanin-like"/>
</dbReference>
<dbReference type="KEGG" id="egt:105959048"/>
<name>A0A022R7R4_ERYGU</name>
<feature type="chain" id="PRO_5001507873" description="Pollen Ole e 1 allergen and extensin family protein" evidence="1">
    <location>
        <begin position="23"/>
        <end position="152"/>
    </location>
</feature>
<protein>
    <recommendedName>
        <fullName evidence="4">Pollen Ole e 1 allergen and extensin family protein</fullName>
    </recommendedName>
</protein>
<evidence type="ECO:0000313" key="3">
    <source>
        <dbReference type="Proteomes" id="UP000030748"/>
    </source>
</evidence>
<keyword evidence="1" id="KW-0732">Signal</keyword>
<dbReference type="OrthoDB" id="905355at2759"/>
<dbReference type="AlphaFoldDB" id="A0A022R7R4"/>
<evidence type="ECO:0000256" key="1">
    <source>
        <dbReference type="SAM" id="SignalP"/>
    </source>
</evidence>
<sequence>MALKTILILAIVAAMATSFADAQNPLGIIQINGTLYCSANGSPTNNGNTAPVFPNATLQVTCTGDVIAPGPTNGTTNSNGVYRLYLSPRPNATVNSIVASCRVFVLTPLSNCSLALPTAGLVSNLQFVKTVQLGFLPLRITYMVAAGFSLQA</sequence>